<accession>A0ABZ0Y5Z5</accession>
<evidence type="ECO:0000313" key="3">
    <source>
        <dbReference type="Proteomes" id="UP001326110"/>
    </source>
</evidence>
<name>A0ABZ0Y5Z5_9BURK</name>
<dbReference type="Pfam" id="PF13400">
    <property type="entry name" value="Tad"/>
    <property type="match status" value="1"/>
</dbReference>
<reference evidence="2 3" key="1">
    <citation type="submission" date="2023-11" db="EMBL/GenBank/DDBJ databases">
        <title>MicrobeMod: A computational toolkit for identifying prokaryotic methylation and restriction-modification with nanopore sequencing.</title>
        <authorList>
            <person name="Crits-Christoph A."/>
            <person name="Kang S.C."/>
            <person name="Lee H."/>
            <person name="Ostrov N."/>
        </authorList>
    </citation>
    <scope>NUCLEOTIDE SEQUENCE [LARGE SCALE GENOMIC DNA]</scope>
    <source>
        <strain evidence="2 3">ATCC 25935</strain>
    </source>
</reference>
<dbReference type="EMBL" id="CP140152">
    <property type="protein sequence ID" value="WQH07455.1"/>
    <property type="molecule type" value="Genomic_DNA"/>
</dbReference>
<gene>
    <name evidence="2" type="ORF">SR858_09710</name>
</gene>
<dbReference type="Proteomes" id="UP001326110">
    <property type="component" value="Chromosome"/>
</dbReference>
<protein>
    <submittedName>
        <fullName evidence="2">Pilus assembly protein TadG-related protein</fullName>
    </submittedName>
</protein>
<evidence type="ECO:0000259" key="1">
    <source>
        <dbReference type="Pfam" id="PF13400"/>
    </source>
</evidence>
<dbReference type="InterPro" id="IPR028087">
    <property type="entry name" value="Tad_N"/>
</dbReference>
<proteinExistence type="predicted"/>
<sequence>MIYGLFMLIAGLAALFFLFNTGQMTAEKTKLVNTADAVAYSAAVMHARALNFDAYTNRALIANEVMVAQTVSVASWLEYAKEHTERVTPLNCLTYYSVPLVLGMPKYTPLCALMAYPAAATAINLASGAFNALSTGTMAATEVAKVALQASQATMFAAFLPARHKVMQQVADANYAGRGVVKVTPAPLLDNYSVFDGGPFIKRYSGNERARFKEVEVAAANKDPFVSTRGWTDQTPGGCIIVLGGKASHTASTTLSNYDNWSARDDGAFRTEIWEFRFPRFRCRTKSSYNLGDGRKSARPSGGTWYYSGVPSFYDLSTAALGYVSTNSDVKKRDPRLQFAVRLTRDKAELRTSGGSSEVKQTGRMDIYQGAEAQDLMAAVSSSEVFFERTSPRAYGGKEQASLFNPYWQAHLIGNSPTVRAAALALQQ</sequence>
<organism evidence="2 3">
    <name type="scientific">Duganella zoogloeoides</name>
    <dbReference type="NCBI Taxonomy" id="75659"/>
    <lineage>
        <taxon>Bacteria</taxon>
        <taxon>Pseudomonadati</taxon>
        <taxon>Pseudomonadota</taxon>
        <taxon>Betaproteobacteria</taxon>
        <taxon>Burkholderiales</taxon>
        <taxon>Oxalobacteraceae</taxon>
        <taxon>Telluria group</taxon>
        <taxon>Duganella</taxon>
    </lineage>
</organism>
<feature type="domain" description="Putative Flp pilus-assembly TadG-like N-terminal" evidence="1">
    <location>
        <begin position="3"/>
        <end position="43"/>
    </location>
</feature>
<keyword evidence="3" id="KW-1185">Reference proteome</keyword>
<evidence type="ECO:0000313" key="2">
    <source>
        <dbReference type="EMBL" id="WQH07455.1"/>
    </source>
</evidence>